<protein>
    <submittedName>
        <fullName evidence="1">ATP-binding protein</fullName>
    </submittedName>
</protein>
<keyword evidence="1" id="KW-0547">Nucleotide-binding</keyword>
<evidence type="ECO:0000313" key="2">
    <source>
        <dbReference type="Proteomes" id="UP001076464"/>
    </source>
</evidence>
<organism evidence="1 2">
    <name type="scientific">Roseateles hydrophilus</name>
    <dbReference type="NCBI Taxonomy" id="2975054"/>
    <lineage>
        <taxon>Bacteria</taxon>
        <taxon>Pseudomonadati</taxon>
        <taxon>Pseudomonadota</taxon>
        <taxon>Betaproteobacteria</taxon>
        <taxon>Burkholderiales</taxon>
        <taxon>Sphaerotilaceae</taxon>
        <taxon>Roseateles</taxon>
    </lineage>
</organism>
<dbReference type="EMBL" id="JAPPUY010000001">
    <property type="protein sequence ID" value="MCY4744716.1"/>
    <property type="molecule type" value="Genomic_DNA"/>
</dbReference>
<keyword evidence="1" id="KW-0067">ATP-binding</keyword>
<evidence type="ECO:0000313" key="1">
    <source>
        <dbReference type="EMBL" id="MCY4744716.1"/>
    </source>
</evidence>
<dbReference type="Proteomes" id="UP001076464">
    <property type="component" value="Unassembled WGS sequence"/>
</dbReference>
<sequence>MIVALLGAECTGKSTLARALAARLGAGLVTEYLREWCEARGTTPQAHEQASIAAEQARRIEHGAAHHALLIADTTPLMTALFSQHYFSDDSLLAQALDFQRRCDLTLLCAPDLPWQADGFMRDGPGVRTAIDTRLRDTLSQHALPWQSVQGTEDCRLDAALRAIRERQR</sequence>
<name>A0ACC6C8H8_9BURK</name>
<keyword evidence="2" id="KW-1185">Reference proteome</keyword>
<proteinExistence type="predicted"/>
<comment type="caution">
    <text evidence="1">The sequence shown here is derived from an EMBL/GenBank/DDBJ whole genome shotgun (WGS) entry which is preliminary data.</text>
</comment>
<reference evidence="1" key="1">
    <citation type="submission" date="2022-08" db="EMBL/GenBank/DDBJ databases">
        <title>Genome sequencing of Pelomonas sp. UHG3.</title>
        <authorList>
            <person name="So Y."/>
        </authorList>
    </citation>
    <scope>NUCLEOTIDE SEQUENCE</scope>
    <source>
        <strain evidence="1">UHG3</strain>
    </source>
</reference>
<gene>
    <name evidence="1" type="ORF">NYO99_06990</name>
</gene>
<accession>A0ACC6C8H8</accession>